<name>A0A1Q9F624_SYMMI</name>
<evidence type="ECO:0000313" key="3">
    <source>
        <dbReference type="Proteomes" id="UP000186817"/>
    </source>
</evidence>
<feature type="compositionally biased region" description="Basic and acidic residues" evidence="1">
    <location>
        <begin position="39"/>
        <end position="48"/>
    </location>
</feature>
<proteinExistence type="predicted"/>
<accession>A0A1Q9F624</accession>
<protein>
    <submittedName>
        <fullName evidence="2">Uncharacterized protein</fullName>
    </submittedName>
</protein>
<dbReference type="EMBL" id="LSRX01000006">
    <property type="protein sequence ID" value="OLQ15145.1"/>
    <property type="molecule type" value="Genomic_DNA"/>
</dbReference>
<evidence type="ECO:0000256" key="1">
    <source>
        <dbReference type="SAM" id="MobiDB-lite"/>
    </source>
</evidence>
<sequence length="165" mass="17653">MASSAAPSATAGPSPKMDKKAAAQAFTDRLNATPASGSEADRFREADDRLKSLPAATVQALSRFGEAPTPEVVTCMECWAMLHGEDPTVLSCLKLAEDPSEFKLVGVSLLNSFREEELSVLEEKTSGLQLPKPTDEAEQAAAAMLEWLQAGLAMRRWAESARQSA</sequence>
<dbReference type="AlphaFoldDB" id="A0A1Q9F624"/>
<keyword evidence="3" id="KW-1185">Reference proteome</keyword>
<comment type="caution">
    <text evidence="2">The sequence shown here is derived from an EMBL/GenBank/DDBJ whole genome shotgun (WGS) entry which is preliminary data.</text>
</comment>
<feature type="region of interest" description="Disordered" evidence="1">
    <location>
        <begin position="1"/>
        <end position="48"/>
    </location>
</feature>
<reference evidence="2 3" key="1">
    <citation type="submission" date="2016-02" db="EMBL/GenBank/DDBJ databases">
        <title>Genome analysis of coral dinoflagellate symbionts highlights evolutionary adaptations to a symbiotic lifestyle.</title>
        <authorList>
            <person name="Aranda M."/>
            <person name="Li Y."/>
            <person name="Liew Y.J."/>
            <person name="Baumgarten S."/>
            <person name="Simakov O."/>
            <person name="Wilson M."/>
            <person name="Piel J."/>
            <person name="Ashoor H."/>
            <person name="Bougouffa S."/>
            <person name="Bajic V.B."/>
            <person name="Ryu T."/>
            <person name="Ravasi T."/>
            <person name="Bayer T."/>
            <person name="Micklem G."/>
            <person name="Kim H."/>
            <person name="Bhak J."/>
            <person name="Lajeunesse T.C."/>
            <person name="Voolstra C.R."/>
        </authorList>
    </citation>
    <scope>NUCLEOTIDE SEQUENCE [LARGE SCALE GENOMIC DNA]</scope>
    <source>
        <strain evidence="2 3">CCMP2467</strain>
    </source>
</reference>
<gene>
    <name evidence="2" type="ORF">AK812_SmicGene605</name>
</gene>
<dbReference type="OrthoDB" id="10450573at2759"/>
<feature type="compositionally biased region" description="Low complexity" evidence="1">
    <location>
        <begin position="1"/>
        <end position="15"/>
    </location>
</feature>
<organism evidence="2 3">
    <name type="scientific">Symbiodinium microadriaticum</name>
    <name type="common">Dinoflagellate</name>
    <name type="synonym">Zooxanthella microadriatica</name>
    <dbReference type="NCBI Taxonomy" id="2951"/>
    <lineage>
        <taxon>Eukaryota</taxon>
        <taxon>Sar</taxon>
        <taxon>Alveolata</taxon>
        <taxon>Dinophyceae</taxon>
        <taxon>Suessiales</taxon>
        <taxon>Symbiodiniaceae</taxon>
        <taxon>Symbiodinium</taxon>
    </lineage>
</organism>
<evidence type="ECO:0000313" key="2">
    <source>
        <dbReference type="EMBL" id="OLQ15145.1"/>
    </source>
</evidence>
<dbReference type="Proteomes" id="UP000186817">
    <property type="component" value="Unassembled WGS sequence"/>
</dbReference>